<evidence type="ECO:0000313" key="7">
    <source>
        <dbReference type="Proteomes" id="UP000550501"/>
    </source>
</evidence>
<dbReference type="PROSITE" id="PS50949">
    <property type="entry name" value="HTH_GNTR"/>
    <property type="match status" value="1"/>
</dbReference>
<dbReference type="Gene3D" id="3.40.1410.10">
    <property type="entry name" value="Chorismate lyase-like"/>
    <property type="match status" value="1"/>
</dbReference>
<dbReference type="InterPro" id="IPR011663">
    <property type="entry name" value="UTRA"/>
</dbReference>
<dbReference type="RefSeq" id="WP_183467350.1">
    <property type="nucleotide sequence ID" value="NZ_JACHVU010000003.1"/>
</dbReference>
<proteinExistence type="predicted"/>
<evidence type="ECO:0000259" key="5">
    <source>
        <dbReference type="PROSITE" id="PS50949"/>
    </source>
</evidence>
<dbReference type="InterPro" id="IPR050679">
    <property type="entry name" value="Bact_HTH_transcr_reg"/>
</dbReference>
<keyword evidence="2" id="KW-0238">DNA-binding</keyword>
<accession>A0A839Q2I7</accession>
<keyword evidence="1" id="KW-0805">Transcription regulation</keyword>
<dbReference type="Pfam" id="PF07702">
    <property type="entry name" value="UTRA"/>
    <property type="match status" value="1"/>
</dbReference>
<dbReference type="InterPro" id="IPR036388">
    <property type="entry name" value="WH-like_DNA-bd_sf"/>
</dbReference>
<dbReference type="SMART" id="SM00866">
    <property type="entry name" value="UTRA"/>
    <property type="match status" value="1"/>
</dbReference>
<dbReference type="InterPro" id="IPR036390">
    <property type="entry name" value="WH_DNA-bd_sf"/>
</dbReference>
<protein>
    <submittedName>
        <fullName evidence="6">GntR family transcriptional regulator</fullName>
    </submittedName>
</protein>
<reference evidence="6 7" key="1">
    <citation type="submission" date="2020-08" db="EMBL/GenBank/DDBJ databases">
        <title>The Agave Microbiome: Exploring the role of microbial communities in plant adaptations to desert environments.</title>
        <authorList>
            <person name="Partida-Martinez L.P."/>
        </authorList>
    </citation>
    <scope>NUCLEOTIDE SEQUENCE [LARGE SCALE GENOMIC DNA]</scope>
    <source>
        <strain evidence="6 7">AT2.18</strain>
    </source>
</reference>
<dbReference type="PRINTS" id="PR00035">
    <property type="entry name" value="HTHGNTR"/>
</dbReference>
<comment type="caution">
    <text evidence="6">The sequence shown here is derived from an EMBL/GenBank/DDBJ whole genome shotgun (WGS) entry which is preliminary data.</text>
</comment>
<dbReference type="Proteomes" id="UP000550501">
    <property type="component" value="Unassembled WGS sequence"/>
</dbReference>
<keyword evidence="7" id="KW-1185">Reference proteome</keyword>
<dbReference type="PANTHER" id="PTHR44846:SF1">
    <property type="entry name" value="MANNOSYL-D-GLYCERATE TRANSPORT_METABOLISM SYSTEM REPRESSOR MNGR-RELATED"/>
    <property type="match status" value="1"/>
</dbReference>
<feature type="region of interest" description="Disordered" evidence="4">
    <location>
        <begin position="1"/>
        <end position="23"/>
    </location>
</feature>
<dbReference type="GO" id="GO:0045892">
    <property type="term" value="P:negative regulation of DNA-templated transcription"/>
    <property type="evidence" value="ECO:0007669"/>
    <property type="project" value="TreeGrafter"/>
</dbReference>
<dbReference type="SMART" id="SM00345">
    <property type="entry name" value="HTH_GNTR"/>
    <property type="match status" value="1"/>
</dbReference>
<dbReference type="PANTHER" id="PTHR44846">
    <property type="entry name" value="MANNOSYL-D-GLYCERATE TRANSPORT/METABOLISM SYSTEM REPRESSOR MNGR-RELATED"/>
    <property type="match status" value="1"/>
</dbReference>
<feature type="domain" description="HTH gntR-type" evidence="5">
    <location>
        <begin position="23"/>
        <end position="93"/>
    </location>
</feature>
<evidence type="ECO:0000313" key="6">
    <source>
        <dbReference type="EMBL" id="MBB2990079.1"/>
    </source>
</evidence>
<dbReference type="EMBL" id="JACHVU010000003">
    <property type="protein sequence ID" value="MBB2990079.1"/>
    <property type="molecule type" value="Genomic_DNA"/>
</dbReference>
<dbReference type="Gene3D" id="1.10.10.10">
    <property type="entry name" value="Winged helix-like DNA-binding domain superfamily/Winged helix DNA-binding domain"/>
    <property type="match status" value="1"/>
</dbReference>
<dbReference type="SUPFAM" id="SSF46785">
    <property type="entry name" value="Winged helix' DNA-binding domain"/>
    <property type="match status" value="1"/>
</dbReference>
<evidence type="ECO:0000256" key="3">
    <source>
        <dbReference type="ARBA" id="ARBA00023163"/>
    </source>
</evidence>
<dbReference type="GO" id="GO:0003677">
    <property type="term" value="F:DNA binding"/>
    <property type="evidence" value="ECO:0007669"/>
    <property type="project" value="UniProtKB-KW"/>
</dbReference>
<evidence type="ECO:0000256" key="4">
    <source>
        <dbReference type="SAM" id="MobiDB-lite"/>
    </source>
</evidence>
<dbReference type="InterPro" id="IPR028978">
    <property type="entry name" value="Chorismate_lyase_/UTRA_dom_sf"/>
</dbReference>
<evidence type="ECO:0000256" key="2">
    <source>
        <dbReference type="ARBA" id="ARBA00023125"/>
    </source>
</evidence>
<dbReference type="InterPro" id="IPR000524">
    <property type="entry name" value="Tscrpt_reg_HTH_GntR"/>
</dbReference>
<dbReference type="Pfam" id="PF00392">
    <property type="entry name" value="GntR"/>
    <property type="match status" value="1"/>
</dbReference>
<gene>
    <name evidence="6" type="ORF">FHR72_001547</name>
</gene>
<keyword evidence="3" id="KW-0804">Transcription</keyword>
<name>A0A839Q2I7_MYCIR</name>
<sequence length="266" mass="29069">MRVLSLDEPPLTPHPELGGTSDQPAHARIAHWLEDLVTSGELAPGDKLPPEVEIATSLGVSRMTLRQALGAVEAKGFIDRRRGRFGGSFIATPRFELDHAALPGFTEQMLRIDVEPGARVLRAGTHRPDVVVSKALGLRRSEQVHEILRVRTANGDPIVLEEAYLPADVFPDLLSRDLQGSLYAVMRDYGSPPSTADERIEATPATVEQSEILGIAPASPLLLIVRTSYAENGVAVEYSRDYLRSDRTTIRITSRAEVTGEAGHRR</sequence>
<dbReference type="CDD" id="cd07377">
    <property type="entry name" value="WHTH_GntR"/>
    <property type="match status" value="1"/>
</dbReference>
<dbReference type="GO" id="GO:0003700">
    <property type="term" value="F:DNA-binding transcription factor activity"/>
    <property type="evidence" value="ECO:0007669"/>
    <property type="project" value="InterPro"/>
</dbReference>
<organism evidence="6 7">
    <name type="scientific">Mycolicibacterium iranicum</name>
    <name type="common">Mycobacterium iranicum</name>
    <dbReference type="NCBI Taxonomy" id="912594"/>
    <lineage>
        <taxon>Bacteria</taxon>
        <taxon>Bacillati</taxon>
        <taxon>Actinomycetota</taxon>
        <taxon>Actinomycetes</taxon>
        <taxon>Mycobacteriales</taxon>
        <taxon>Mycobacteriaceae</taxon>
        <taxon>Mycolicibacterium</taxon>
    </lineage>
</organism>
<evidence type="ECO:0000256" key="1">
    <source>
        <dbReference type="ARBA" id="ARBA00023015"/>
    </source>
</evidence>
<dbReference type="AlphaFoldDB" id="A0A839Q2I7"/>
<dbReference type="SUPFAM" id="SSF64288">
    <property type="entry name" value="Chorismate lyase-like"/>
    <property type="match status" value="1"/>
</dbReference>